<dbReference type="RefSeq" id="WP_125419943.1">
    <property type="nucleotide sequence ID" value="NZ_RWIT01000005.1"/>
</dbReference>
<dbReference type="Proteomes" id="UP000273500">
    <property type="component" value="Unassembled WGS sequence"/>
</dbReference>
<proteinExistence type="predicted"/>
<comment type="caution">
    <text evidence="2">The sequence shown here is derived from an EMBL/GenBank/DDBJ whole genome shotgun (WGS) entry which is preliminary data.</text>
</comment>
<evidence type="ECO:0000256" key="1">
    <source>
        <dbReference type="SAM" id="SignalP"/>
    </source>
</evidence>
<accession>A0A428KPE2</accession>
<dbReference type="AlphaFoldDB" id="A0A428KPE2"/>
<keyword evidence="1" id="KW-0732">Signal</keyword>
<dbReference type="EMBL" id="RWIT01000005">
    <property type="protein sequence ID" value="RSK48316.1"/>
    <property type="molecule type" value="Genomic_DNA"/>
</dbReference>
<gene>
    <name evidence="2" type="ORF">EI291_11350</name>
</gene>
<organism evidence="2 3">
    <name type="scientific">Hymenobacter rigui</name>
    <dbReference type="NCBI Taxonomy" id="334424"/>
    <lineage>
        <taxon>Bacteria</taxon>
        <taxon>Pseudomonadati</taxon>
        <taxon>Bacteroidota</taxon>
        <taxon>Cytophagia</taxon>
        <taxon>Cytophagales</taxon>
        <taxon>Hymenobacteraceae</taxon>
        <taxon>Hymenobacter</taxon>
    </lineage>
</organism>
<keyword evidence="3" id="KW-1185">Reference proteome</keyword>
<name>A0A428KPE2_9BACT</name>
<feature type="signal peptide" evidence="1">
    <location>
        <begin position="1"/>
        <end position="24"/>
    </location>
</feature>
<evidence type="ECO:0000313" key="2">
    <source>
        <dbReference type="EMBL" id="RSK48316.1"/>
    </source>
</evidence>
<reference evidence="2 3" key="1">
    <citation type="submission" date="2018-12" db="EMBL/GenBank/DDBJ databases">
        <authorList>
            <person name="Feng G."/>
            <person name="Zhu H."/>
        </authorList>
    </citation>
    <scope>NUCLEOTIDE SEQUENCE [LARGE SCALE GENOMIC DNA]</scope>
    <source>
        <strain evidence="2 3">KCTC 12533</strain>
    </source>
</reference>
<dbReference type="OrthoDB" id="881740at2"/>
<protein>
    <submittedName>
        <fullName evidence="2">Uncharacterized protein</fullName>
    </submittedName>
</protein>
<sequence length="175" mass="18889">MTITQKILLLGAVCMWGMSQVGYAQQPVPSTHDGGEPIFLLNSTTIINGLVADFNPADIQQVLVYQPSLRSATDSLPSWQATLGTGVIVIESKRQIPAETFLAIGQRLQPAGPLQFALNGHWLSAEATARLRVASGAIAQLYVTYPTASQPATLVDVRLKQMPKKEHPPGSIFIR</sequence>
<feature type="chain" id="PRO_5019252995" evidence="1">
    <location>
        <begin position="25"/>
        <end position="175"/>
    </location>
</feature>
<evidence type="ECO:0000313" key="3">
    <source>
        <dbReference type="Proteomes" id="UP000273500"/>
    </source>
</evidence>